<reference evidence="4 5" key="1">
    <citation type="submission" date="2021-08" db="EMBL/GenBank/DDBJ databases">
        <title>Draft Genome Sequence of Phanerochaete sordida strain YK-624.</title>
        <authorList>
            <person name="Mori T."/>
            <person name="Dohra H."/>
            <person name="Suzuki T."/>
            <person name="Kawagishi H."/>
            <person name="Hirai H."/>
        </authorList>
    </citation>
    <scope>NUCLEOTIDE SEQUENCE [LARGE SCALE GENOMIC DNA]</scope>
    <source>
        <strain evidence="4 5">YK-624</strain>
    </source>
</reference>
<accession>A0A9P3GFZ5</accession>
<dbReference type="Gene3D" id="3.90.25.10">
    <property type="entry name" value="UDP-galactose 4-epimerase, domain 1"/>
    <property type="match status" value="1"/>
</dbReference>
<dbReference type="InterPro" id="IPR051164">
    <property type="entry name" value="NmrA-like_oxidored"/>
</dbReference>
<proteinExistence type="inferred from homology"/>
<dbReference type="PANTHER" id="PTHR42748:SF7">
    <property type="entry name" value="NMRA LIKE REDOX SENSOR 1-RELATED"/>
    <property type="match status" value="1"/>
</dbReference>
<dbReference type="InterPro" id="IPR036291">
    <property type="entry name" value="NAD(P)-bd_dom_sf"/>
</dbReference>
<evidence type="ECO:0000256" key="2">
    <source>
        <dbReference type="ARBA" id="ARBA00022857"/>
    </source>
</evidence>
<keyword evidence="5" id="KW-1185">Reference proteome</keyword>
<gene>
    <name evidence="4" type="ORF">PsYK624_091890</name>
</gene>
<dbReference type="AlphaFoldDB" id="A0A9P3GFZ5"/>
<evidence type="ECO:0000313" key="4">
    <source>
        <dbReference type="EMBL" id="GJE93030.1"/>
    </source>
</evidence>
<comment type="similarity">
    <text evidence="1">Belongs to the NmrA-type oxidoreductase family.</text>
</comment>
<dbReference type="Gene3D" id="3.40.50.720">
    <property type="entry name" value="NAD(P)-binding Rossmann-like Domain"/>
    <property type="match status" value="1"/>
</dbReference>
<organism evidence="4 5">
    <name type="scientific">Phanerochaete sordida</name>
    <dbReference type="NCBI Taxonomy" id="48140"/>
    <lineage>
        <taxon>Eukaryota</taxon>
        <taxon>Fungi</taxon>
        <taxon>Dikarya</taxon>
        <taxon>Basidiomycota</taxon>
        <taxon>Agaricomycotina</taxon>
        <taxon>Agaricomycetes</taxon>
        <taxon>Polyporales</taxon>
        <taxon>Phanerochaetaceae</taxon>
        <taxon>Phanerochaete</taxon>
    </lineage>
</organism>
<dbReference type="SUPFAM" id="SSF51735">
    <property type="entry name" value="NAD(P)-binding Rossmann-fold domains"/>
    <property type="match status" value="1"/>
</dbReference>
<dbReference type="InterPro" id="IPR008030">
    <property type="entry name" value="NmrA-like"/>
</dbReference>
<evidence type="ECO:0000313" key="5">
    <source>
        <dbReference type="Proteomes" id="UP000703269"/>
    </source>
</evidence>
<protein>
    <submittedName>
        <fullName evidence="4">NAD(P)-binding protein</fullName>
    </submittedName>
</protein>
<dbReference type="EMBL" id="BPQB01000030">
    <property type="protein sequence ID" value="GJE93030.1"/>
    <property type="molecule type" value="Genomic_DNA"/>
</dbReference>
<dbReference type="GO" id="GO:0005634">
    <property type="term" value="C:nucleus"/>
    <property type="evidence" value="ECO:0007669"/>
    <property type="project" value="TreeGrafter"/>
</dbReference>
<keyword evidence="2" id="KW-0521">NADP</keyword>
<comment type="caution">
    <text evidence="4">The sequence shown here is derived from an EMBL/GenBank/DDBJ whole genome shotgun (WGS) entry which is preliminary data.</text>
</comment>
<dbReference type="PANTHER" id="PTHR42748">
    <property type="entry name" value="NITROGEN METABOLITE REPRESSION PROTEIN NMRA FAMILY MEMBER"/>
    <property type="match status" value="1"/>
</dbReference>
<evidence type="ECO:0000256" key="1">
    <source>
        <dbReference type="ARBA" id="ARBA00006328"/>
    </source>
</evidence>
<name>A0A9P3GFZ5_9APHY</name>
<dbReference type="Proteomes" id="UP000703269">
    <property type="component" value="Unassembled WGS sequence"/>
</dbReference>
<dbReference type="OrthoDB" id="9997102at2759"/>
<feature type="domain" description="NmrA-like" evidence="3">
    <location>
        <begin position="3"/>
        <end position="299"/>
    </location>
</feature>
<sequence length="328" mass="35360">MARKILVVGATGRQGGAFVRAASHSSGDFELLALTRNTRAPAATALAALEGVRVVAGDMDDPESVRKVFKRETVGEEGVWGVFLALAFPGLGKDAGREEAHGKLVVDLACEYGVHHLVYSSSERGDERRDEGATLSHLAKVNIEKHIQSRPGLSWTILRPVFFMENFDGLIGRITFSVLRVGLKADTKVQMVAVEDVAQIALSVLRSPETYSGQCIPVVGDILTMQEMEEAYIQGAGHAIPAVPDMLASGIKAMNKGTRMVIQILEDMNADRVDHSVDCEKRIAKCREVYPGMHTFAAWAKAHEAVAAGEQKAGWNGVSLGSLIRGKV</sequence>
<evidence type="ECO:0000259" key="3">
    <source>
        <dbReference type="Pfam" id="PF05368"/>
    </source>
</evidence>
<dbReference type="Pfam" id="PF05368">
    <property type="entry name" value="NmrA"/>
    <property type="match status" value="1"/>
</dbReference>